<organism evidence="1">
    <name type="scientific">marine sediment metagenome</name>
    <dbReference type="NCBI Taxonomy" id="412755"/>
    <lineage>
        <taxon>unclassified sequences</taxon>
        <taxon>metagenomes</taxon>
        <taxon>ecological metagenomes</taxon>
    </lineage>
</organism>
<evidence type="ECO:0000313" key="1">
    <source>
        <dbReference type="EMBL" id="KKN10171.1"/>
    </source>
</evidence>
<accession>A0A0F9QAG7</accession>
<protein>
    <submittedName>
        <fullName evidence="1">Uncharacterized protein</fullName>
    </submittedName>
</protein>
<dbReference type="EMBL" id="LAZR01004269">
    <property type="protein sequence ID" value="KKN10171.1"/>
    <property type="molecule type" value="Genomic_DNA"/>
</dbReference>
<sequence>MKVQPNMNLSAFFDDRLPYDEVTGDDIIDLTIEDGVASVPTPLPMIGYRPLDVPGVTLEDRLPPSPILVSAMYEAALRLRR</sequence>
<reference evidence="1" key="1">
    <citation type="journal article" date="2015" name="Nature">
        <title>Complex archaea that bridge the gap between prokaryotes and eukaryotes.</title>
        <authorList>
            <person name="Spang A."/>
            <person name="Saw J.H."/>
            <person name="Jorgensen S.L."/>
            <person name="Zaremba-Niedzwiedzka K."/>
            <person name="Martijn J."/>
            <person name="Lind A.E."/>
            <person name="van Eijk R."/>
            <person name="Schleper C."/>
            <person name="Guy L."/>
            <person name="Ettema T.J."/>
        </authorList>
    </citation>
    <scope>NUCLEOTIDE SEQUENCE</scope>
</reference>
<proteinExistence type="predicted"/>
<name>A0A0F9QAG7_9ZZZZ</name>
<comment type="caution">
    <text evidence="1">The sequence shown here is derived from an EMBL/GenBank/DDBJ whole genome shotgun (WGS) entry which is preliminary data.</text>
</comment>
<gene>
    <name evidence="1" type="ORF">LCGC14_1039190</name>
</gene>
<dbReference type="AlphaFoldDB" id="A0A0F9QAG7"/>